<comment type="caution">
    <text evidence="5">The sequence shown here is derived from an EMBL/GenBank/DDBJ whole genome shotgun (WGS) entry which is preliminary data.</text>
</comment>
<keyword evidence="3" id="KW-0378">Hydrolase</keyword>
<name>A0A2H0Y0H0_UNCSA</name>
<dbReference type="Gene3D" id="1.20.120.580">
    <property type="entry name" value="bsu32300-like"/>
    <property type="match status" value="1"/>
</dbReference>
<comment type="similarity">
    <text evidence="4">Belongs to the HepT RNase toxin family.</text>
</comment>
<evidence type="ECO:0008006" key="7">
    <source>
        <dbReference type="Google" id="ProtNLM"/>
    </source>
</evidence>
<evidence type="ECO:0000256" key="3">
    <source>
        <dbReference type="ARBA" id="ARBA00022801"/>
    </source>
</evidence>
<organism evidence="5 6">
    <name type="scientific">Candidatus Saganbacteria bacterium CG08_land_8_20_14_0_20_45_16</name>
    <dbReference type="NCBI Taxonomy" id="2014293"/>
    <lineage>
        <taxon>Bacteria</taxon>
        <taxon>Bacillati</taxon>
        <taxon>Saganbacteria</taxon>
    </lineage>
</organism>
<keyword evidence="2" id="KW-0540">Nuclease</keyword>
<evidence type="ECO:0000313" key="5">
    <source>
        <dbReference type="EMBL" id="PIS29917.1"/>
    </source>
</evidence>
<dbReference type="Proteomes" id="UP000231343">
    <property type="component" value="Unassembled WGS sequence"/>
</dbReference>
<dbReference type="InterPro" id="IPR008201">
    <property type="entry name" value="HepT-like"/>
</dbReference>
<dbReference type="AlphaFoldDB" id="A0A2H0Y0H0"/>
<keyword evidence="1" id="KW-1277">Toxin-antitoxin system</keyword>
<evidence type="ECO:0000256" key="4">
    <source>
        <dbReference type="ARBA" id="ARBA00024207"/>
    </source>
</evidence>
<dbReference type="EMBL" id="PEYM01000068">
    <property type="protein sequence ID" value="PIS29917.1"/>
    <property type="molecule type" value="Genomic_DNA"/>
</dbReference>
<dbReference type="NCBIfam" id="NF047751">
    <property type="entry name" value="HepT_toxin"/>
    <property type="match status" value="1"/>
</dbReference>
<dbReference type="InterPro" id="IPR037038">
    <property type="entry name" value="HepT-like_sf"/>
</dbReference>
<dbReference type="PANTHER" id="PTHR33397:SF5">
    <property type="entry name" value="RNASE YUTE-RELATED"/>
    <property type="match status" value="1"/>
</dbReference>
<dbReference type="GO" id="GO:0004540">
    <property type="term" value="F:RNA nuclease activity"/>
    <property type="evidence" value="ECO:0007669"/>
    <property type="project" value="InterPro"/>
</dbReference>
<gene>
    <name evidence="5" type="ORF">COT42_04020</name>
</gene>
<dbReference type="PANTHER" id="PTHR33397">
    <property type="entry name" value="UPF0331 PROTEIN YUTE"/>
    <property type="match status" value="1"/>
</dbReference>
<dbReference type="InterPro" id="IPR052379">
    <property type="entry name" value="Type_VII_TA_RNase"/>
</dbReference>
<evidence type="ECO:0000256" key="2">
    <source>
        <dbReference type="ARBA" id="ARBA00022722"/>
    </source>
</evidence>
<dbReference type="GO" id="GO:0016787">
    <property type="term" value="F:hydrolase activity"/>
    <property type="evidence" value="ECO:0007669"/>
    <property type="project" value="UniProtKB-KW"/>
</dbReference>
<dbReference type="GO" id="GO:0110001">
    <property type="term" value="C:toxin-antitoxin complex"/>
    <property type="evidence" value="ECO:0007669"/>
    <property type="project" value="InterPro"/>
</dbReference>
<evidence type="ECO:0000256" key="1">
    <source>
        <dbReference type="ARBA" id="ARBA00022649"/>
    </source>
</evidence>
<evidence type="ECO:0000313" key="6">
    <source>
        <dbReference type="Proteomes" id="UP000231343"/>
    </source>
</evidence>
<protein>
    <recommendedName>
        <fullName evidence="7">DUF86 domain-containing protein</fullName>
    </recommendedName>
</protein>
<sequence>MTPLKPEQKESILSRLAFLEAELNDLQGLQSTTWQIYSTDNTTRRNIERLAENVTNACIDIAKIVIAGEATEMPVTYKEVIQKLGLLDFIPKKLAEELIRLVDIRNTLAHQYLDLKWDKKNSFYKKDIVLS</sequence>
<accession>A0A2H0Y0H0</accession>
<dbReference type="Pfam" id="PF01934">
    <property type="entry name" value="HepT-like"/>
    <property type="match status" value="1"/>
</dbReference>
<reference evidence="5 6" key="1">
    <citation type="submission" date="2017-09" db="EMBL/GenBank/DDBJ databases">
        <title>Depth-based differentiation of microbial function through sediment-hosted aquifers and enrichment of novel symbionts in the deep terrestrial subsurface.</title>
        <authorList>
            <person name="Probst A.J."/>
            <person name="Ladd B."/>
            <person name="Jarett J.K."/>
            <person name="Geller-Mcgrath D.E."/>
            <person name="Sieber C.M."/>
            <person name="Emerson J.B."/>
            <person name="Anantharaman K."/>
            <person name="Thomas B.C."/>
            <person name="Malmstrom R."/>
            <person name="Stieglmeier M."/>
            <person name="Klingl A."/>
            <person name="Woyke T."/>
            <person name="Ryan C.M."/>
            <person name="Banfield J.F."/>
        </authorList>
    </citation>
    <scope>NUCLEOTIDE SEQUENCE [LARGE SCALE GENOMIC DNA]</scope>
    <source>
        <strain evidence="5">CG08_land_8_20_14_0_20_45_16</strain>
    </source>
</reference>
<proteinExistence type="inferred from homology"/>